<keyword evidence="4" id="KW-1133">Transmembrane helix</keyword>
<organism evidence="6 7">
    <name type="scientific">Streptomyces antimicrobicus</name>
    <dbReference type="NCBI Taxonomy" id="2883108"/>
    <lineage>
        <taxon>Bacteria</taxon>
        <taxon>Bacillati</taxon>
        <taxon>Actinomycetota</taxon>
        <taxon>Actinomycetes</taxon>
        <taxon>Kitasatosporales</taxon>
        <taxon>Streptomycetaceae</taxon>
        <taxon>Streptomyces</taxon>
    </lineage>
</organism>
<evidence type="ECO:0000256" key="2">
    <source>
        <dbReference type="ARBA" id="ARBA00022840"/>
    </source>
</evidence>
<keyword evidence="7" id="KW-1185">Reference proteome</keyword>
<keyword evidence="2 3" id="KW-0067">ATP-binding</keyword>
<feature type="domain" description="FtsK" evidence="5">
    <location>
        <begin position="208"/>
        <end position="399"/>
    </location>
</feature>
<evidence type="ECO:0000313" key="7">
    <source>
        <dbReference type="Proteomes" id="UP001199054"/>
    </source>
</evidence>
<dbReference type="SUPFAM" id="SSF52540">
    <property type="entry name" value="P-loop containing nucleoside triphosphate hydrolases"/>
    <property type="match status" value="1"/>
</dbReference>
<evidence type="ECO:0000313" key="6">
    <source>
        <dbReference type="EMBL" id="MCB5181499.1"/>
    </source>
</evidence>
<name>A0ABS8BA70_9ACTN</name>
<dbReference type="SMART" id="SM00382">
    <property type="entry name" value="AAA"/>
    <property type="match status" value="1"/>
</dbReference>
<sequence length="539" mass="59091">MSKKDNQDQDDAARAVGALGGLVIITGFIAAIKDWLGLGWPATVMLIVGVLLALGYGIWKAKGLIRRLMAGDTRSPAPPSQETAVEPAGAPALDVAVHPELTEALVRTGAIARDEVIPLHDVHAQEIPGYGIRYTFLLPKGRTHEEVSKRLGPIASMLGVTRLHLKVEASRRNEREVTIVKLDEPPFSRIFEPPTRKEIKAYKGLALGHEVTGELCGITSLEKTSILVAGMTQTGKTTLINGFITCLLIAYGDEYDLVLLDGKFIGLAPFARIALRYQASDDPAVLEEILDELLAIVHKRYEERKKARLERKPEPKFRPIVFIVDEAADFYADNGAKGRKEAVARVEEKSRQLVSKSLESGVSVIMMTQRPDKDAIPVNVRAQFQCRVCLYVDSEGAAKVALGDSYFTTRSPIHPALLNPEIQGQAVLFARGQSTLIRGFNFPETFMWEVIDETYERRKNRLIAAPESPRKKAIDLMRARQVDFMTTADLAEALNVVEANPIAVGKTVSKLLGVAPHKRSGGVRGYRLADLTAAAMSDS</sequence>
<dbReference type="Pfam" id="PF01580">
    <property type="entry name" value="FtsK_SpoIIIE"/>
    <property type="match status" value="1"/>
</dbReference>
<dbReference type="InterPro" id="IPR027417">
    <property type="entry name" value="P-loop_NTPase"/>
</dbReference>
<evidence type="ECO:0000256" key="3">
    <source>
        <dbReference type="PROSITE-ProRule" id="PRU00289"/>
    </source>
</evidence>
<comment type="caution">
    <text evidence="6">The sequence shown here is derived from an EMBL/GenBank/DDBJ whole genome shotgun (WGS) entry which is preliminary data.</text>
</comment>
<dbReference type="Proteomes" id="UP001199054">
    <property type="component" value="Unassembled WGS sequence"/>
</dbReference>
<dbReference type="Gene3D" id="3.40.50.300">
    <property type="entry name" value="P-loop containing nucleotide triphosphate hydrolases"/>
    <property type="match status" value="1"/>
</dbReference>
<reference evidence="6 7" key="1">
    <citation type="submission" date="2021-10" db="EMBL/GenBank/DDBJ databases">
        <title>Streptomyces sp. strain SMC 277, a novel streptomycete isolated from soil.</title>
        <authorList>
            <person name="Chanama M."/>
        </authorList>
    </citation>
    <scope>NUCLEOTIDE SEQUENCE [LARGE SCALE GENOMIC DNA]</scope>
    <source>
        <strain evidence="6 7">SMC 277</strain>
    </source>
</reference>
<evidence type="ECO:0000256" key="4">
    <source>
        <dbReference type="SAM" id="Phobius"/>
    </source>
</evidence>
<keyword evidence="1 3" id="KW-0547">Nucleotide-binding</keyword>
<dbReference type="PANTHER" id="PTHR22683:SF41">
    <property type="entry name" value="DNA TRANSLOCASE FTSK"/>
    <property type="match status" value="1"/>
</dbReference>
<protein>
    <recommendedName>
        <fullName evidence="5">FtsK domain-containing protein</fullName>
    </recommendedName>
</protein>
<dbReference type="PANTHER" id="PTHR22683">
    <property type="entry name" value="SPORULATION PROTEIN RELATED"/>
    <property type="match status" value="1"/>
</dbReference>
<keyword evidence="4" id="KW-0812">Transmembrane</keyword>
<feature type="transmembrane region" description="Helical" evidence="4">
    <location>
        <begin position="38"/>
        <end position="59"/>
    </location>
</feature>
<dbReference type="InterPro" id="IPR003593">
    <property type="entry name" value="AAA+_ATPase"/>
</dbReference>
<accession>A0ABS8BA70</accession>
<gene>
    <name evidence="6" type="ORF">LG632_19185</name>
</gene>
<feature type="transmembrane region" description="Helical" evidence="4">
    <location>
        <begin position="12"/>
        <end position="32"/>
    </location>
</feature>
<evidence type="ECO:0000259" key="5">
    <source>
        <dbReference type="PROSITE" id="PS50901"/>
    </source>
</evidence>
<dbReference type="InterPro" id="IPR002543">
    <property type="entry name" value="FtsK_dom"/>
</dbReference>
<dbReference type="EMBL" id="JAJAUY010000077">
    <property type="protein sequence ID" value="MCB5181499.1"/>
    <property type="molecule type" value="Genomic_DNA"/>
</dbReference>
<evidence type="ECO:0000256" key="1">
    <source>
        <dbReference type="ARBA" id="ARBA00022741"/>
    </source>
</evidence>
<keyword evidence="4" id="KW-0472">Membrane</keyword>
<proteinExistence type="predicted"/>
<dbReference type="RefSeq" id="WP_226728583.1">
    <property type="nucleotide sequence ID" value="NZ_JAJAUY010000077.1"/>
</dbReference>
<dbReference type="InterPro" id="IPR050206">
    <property type="entry name" value="FtsK/SpoIIIE/SftA"/>
</dbReference>
<feature type="binding site" evidence="3">
    <location>
        <begin position="230"/>
        <end position="237"/>
    </location>
    <ligand>
        <name>ATP</name>
        <dbReference type="ChEBI" id="CHEBI:30616"/>
    </ligand>
</feature>
<dbReference type="PROSITE" id="PS50901">
    <property type="entry name" value="FTSK"/>
    <property type="match status" value="1"/>
</dbReference>